<accession>A0AAW2VY50</accession>
<protein>
    <recommendedName>
        <fullName evidence="2">RNase H type-1 domain-containing protein</fullName>
    </recommendedName>
</protein>
<evidence type="ECO:0000259" key="2">
    <source>
        <dbReference type="Pfam" id="PF13456"/>
    </source>
</evidence>
<sequence>MLMVFVWLDCLSSRLNLGSGELVEALAAREVVPLALRRGWRSVVFESDCANLVKKLQAPGKDLSFIGSIVSDVHNLASCLRYCRFSLLKQSANSVAHFIAQIARGYVEGGHVIPLLLRLLYL</sequence>
<feature type="signal peptide" evidence="1">
    <location>
        <begin position="1"/>
        <end position="20"/>
    </location>
</feature>
<name>A0AAW2VY50_9LAMI</name>
<reference evidence="3" key="1">
    <citation type="submission" date="2020-06" db="EMBL/GenBank/DDBJ databases">
        <authorList>
            <person name="Li T."/>
            <person name="Hu X."/>
            <person name="Zhang T."/>
            <person name="Song X."/>
            <person name="Zhang H."/>
            <person name="Dai N."/>
            <person name="Sheng W."/>
            <person name="Hou X."/>
            <person name="Wei L."/>
        </authorList>
    </citation>
    <scope>NUCLEOTIDE SEQUENCE</scope>
    <source>
        <strain evidence="3">KEN1</strain>
        <tissue evidence="3">Leaf</tissue>
    </source>
</reference>
<dbReference type="InterPro" id="IPR044730">
    <property type="entry name" value="RNase_H-like_dom_plant"/>
</dbReference>
<comment type="caution">
    <text evidence="3">The sequence shown here is derived from an EMBL/GenBank/DDBJ whole genome shotgun (WGS) entry which is preliminary data.</text>
</comment>
<dbReference type="InterPro" id="IPR053151">
    <property type="entry name" value="RNase_H-like"/>
</dbReference>
<proteinExistence type="predicted"/>
<keyword evidence="1" id="KW-0732">Signal</keyword>
<feature type="chain" id="PRO_5043329836" description="RNase H type-1 domain-containing protein" evidence="1">
    <location>
        <begin position="21"/>
        <end position="122"/>
    </location>
</feature>
<dbReference type="GO" id="GO:0003676">
    <property type="term" value="F:nucleic acid binding"/>
    <property type="evidence" value="ECO:0007669"/>
    <property type="project" value="InterPro"/>
</dbReference>
<dbReference type="PANTHER" id="PTHR47723">
    <property type="entry name" value="OS05G0353850 PROTEIN"/>
    <property type="match status" value="1"/>
</dbReference>
<dbReference type="InterPro" id="IPR002156">
    <property type="entry name" value="RNaseH_domain"/>
</dbReference>
<dbReference type="PANTHER" id="PTHR47723:SF24">
    <property type="entry name" value="RNASE H TYPE-1 DOMAIN-CONTAINING PROTEIN"/>
    <property type="match status" value="1"/>
</dbReference>
<dbReference type="Pfam" id="PF13456">
    <property type="entry name" value="RVT_3"/>
    <property type="match status" value="1"/>
</dbReference>
<evidence type="ECO:0000256" key="1">
    <source>
        <dbReference type="SAM" id="SignalP"/>
    </source>
</evidence>
<dbReference type="AlphaFoldDB" id="A0AAW2VY50"/>
<dbReference type="GO" id="GO:0004523">
    <property type="term" value="F:RNA-DNA hybrid ribonuclease activity"/>
    <property type="evidence" value="ECO:0007669"/>
    <property type="project" value="InterPro"/>
</dbReference>
<dbReference type="CDD" id="cd06222">
    <property type="entry name" value="RNase_H_like"/>
    <property type="match status" value="1"/>
</dbReference>
<gene>
    <name evidence="3" type="ORF">Slati_2784500</name>
</gene>
<feature type="domain" description="RNase H type-1" evidence="2">
    <location>
        <begin position="9"/>
        <end position="101"/>
    </location>
</feature>
<evidence type="ECO:0000313" key="3">
    <source>
        <dbReference type="EMBL" id="KAL0434502.1"/>
    </source>
</evidence>
<dbReference type="EMBL" id="JACGWN010000009">
    <property type="protein sequence ID" value="KAL0434502.1"/>
    <property type="molecule type" value="Genomic_DNA"/>
</dbReference>
<organism evidence="3">
    <name type="scientific">Sesamum latifolium</name>
    <dbReference type="NCBI Taxonomy" id="2727402"/>
    <lineage>
        <taxon>Eukaryota</taxon>
        <taxon>Viridiplantae</taxon>
        <taxon>Streptophyta</taxon>
        <taxon>Embryophyta</taxon>
        <taxon>Tracheophyta</taxon>
        <taxon>Spermatophyta</taxon>
        <taxon>Magnoliopsida</taxon>
        <taxon>eudicotyledons</taxon>
        <taxon>Gunneridae</taxon>
        <taxon>Pentapetalae</taxon>
        <taxon>asterids</taxon>
        <taxon>lamiids</taxon>
        <taxon>Lamiales</taxon>
        <taxon>Pedaliaceae</taxon>
        <taxon>Sesamum</taxon>
    </lineage>
</organism>
<reference evidence="3" key="2">
    <citation type="journal article" date="2024" name="Plant">
        <title>Genomic evolution and insights into agronomic trait innovations of Sesamum species.</title>
        <authorList>
            <person name="Miao H."/>
            <person name="Wang L."/>
            <person name="Qu L."/>
            <person name="Liu H."/>
            <person name="Sun Y."/>
            <person name="Le M."/>
            <person name="Wang Q."/>
            <person name="Wei S."/>
            <person name="Zheng Y."/>
            <person name="Lin W."/>
            <person name="Duan Y."/>
            <person name="Cao H."/>
            <person name="Xiong S."/>
            <person name="Wang X."/>
            <person name="Wei L."/>
            <person name="Li C."/>
            <person name="Ma Q."/>
            <person name="Ju M."/>
            <person name="Zhao R."/>
            <person name="Li G."/>
            <person name="Mu C."/>
            <person name="Tian Q."/>
            <person name="Mei H."/>
            <person name="Zhang T."/>
            <person name="Gao T."/>
            <person name="Zhang H."/>
        </authorList>
    </citation>
    <scope>NUCLEOTIDE SEQUENCE</scope>
    <source>
        <strain evidence="3">KEN1</strain>
    </source>
</reference>